<dbReference type="Pfam" id="PF02535">
    <property type="entry name" value="Zip"/>
    <property type="match status" value="2"/>
</dbReference>
<evidence type="ECO:0000256" key="1">
    <source>
        <dbReference type="ARBA" id="ARBA00004141"/>
    </source>
</evidence>
<evidence type="ECO:0000256" key="4">
    <source>
        <dbReference type="ARBA" id="ARBA00023136"/>
    </source>
</evidence>
<keyword evidence="3 6" id="KW-1133">Transmembrane helix</keyword>
<comment type="subcellular location">
    <subcellularLocation>
        <location evidence="1">Membrane</location>
        <topology evidence="1">Multi-pass membrane protein</topology>
    </subcellularLocation>
</comment>
<dbReference type="GO" id="GO:0016020">
    <property type="term" value="C:membrane"/>
    <property type="evidence" value="ECO:0007669"/>
    <property type="project" value="UniProtKB-SubCell"/>
</dbReference>
<dbReference type="InterPro" id="IPR003689">
    <property type="entry name" value="ZIP"/>
</dbReference>
<feature type="region of interest" description="Disordered" evidence="5">
    <location>
        <begin position="119"/>
        <end position="201"/>
    </location>
</feature>
<dbReference type="OrthoDB" id="262547at2759"/>
<evidence type="ECO:0000256" key="6">
    <source>
        <dbReference type="SAM" id="Phobius"/>
    </source>
</evidence>
<evidence type="ECO:0000256" key="2">
    <source>
        <dbReference type="ARBA" id="ARBA00022692"/>
    </source>
</evidence>
<name>A0A8H7RLF0_9FUNG</name>
<organism evidence="7 8">
    <name type="scientific">Circinella minor</name>
    <dbReference type="NCBI Taxonomy" id="1195481"/>
    <lineage>
        <taxon>Eukaryota</taxon>
        <taxon>Fungi</taxon>
        <taxon>Fungi incertae sedis</taxon>
        <taxon>Mucoromycota</taxon>
        <taxon>Mucoromycotina</taxon>
        <taxon>Mucoromycetes</taxon>
        <taxon>Mucorales</taxon>
        <taxon>Lichtheimiaceae</taxon>
        <taxon>Circinella</taxon>
    </lineage>
</organism>
<feature type="transmembrane region" description="Helical" evidence="6">
    <location>
        <begin position="316"/>
        <end position="337"/>
    </location>
</feature>
<comment type="caution">
    <text evidence="7">The sequence shown here is derived from an EMBL/GenBank/DDBJ whole genome shotgun (WGS) entry which is preliminary data.</text>
</comment>
<feature type="compositionally biased region" description="Acidic residues" evidence="5">
    <location>
        <begin position="134"/>
        <end position="147"/>
    </location>
</feature>
<evidence type="ECO:0000256" key="3">
    <source>
        <dbReference type="ARBA" id="ARBA00022989"/>
    </source>
</evidence>
<feature type="region of interest" description="Disordered" evidence="5">
    <location>
        <begin position="214"/>
        <end position="248"/>
    </location>
</feature>
<accession>A0A8H7RLF0</accession>
<dbReference type="EMBL" id="JAEPRB010000741">
    <property type="protein sequence ID" value="KAG2212535.1"/>
    <property type="molecule type" value="Genomic_DNA"/>
</dbReference>
<sequence length="404" mass="44850">MSMSNEDLQGWFLVFISSTACILGASVVFIDKCNCWSAGRRHNTILENQSFLAASMALASGVLLFSSLAVLLPASRQRLSASKSYLLYLCFFGGALFTLGLTKVIHALTPDAIHACGGPPSSPCDMEHDSSSSSEEEENLYNDDEESNVPGSNEHSHHRQQQQQDNNDGEHQPIITKLNTPQLHGHDYGSTNHHHSHHHHPHLFREAHFRFHPHSHHRHHHHHEHEHEHSDAHHDHTTHHQHESQNQKSDLLRIGIQTAVAIGVHKFPEGLIMFISNQASEKLGWAVAAAMSIHNLTEGFMIALPLYLALKSRTAAFGWAALLGGLSQPIGALLGLLLMRNIDSDKENLMFGITFAVVSGMMTLITIQSMLPQAIKADTNHRYVLPFFFLGIFFVGLTAILKAL</sequence>
<feature type="compositionally biased region" description="Basic residues" evidence="5">
    <location>
        <begin position="192"/>
        <end position="201"/>
    </location>
</feature>
<feature type="transmembrane region" description="Helical" evidence="6">
    <location>
        <begin position="349"/>
        <end position="371"/>
    </location>
</feature>
<reference evidence="7 8" key="1">
    <citation type="submission" date="2020-12" db="EMBL/GenBank/DDBJ databases">
        <title>Metabolic potential, ecology and presence of endohyphal bacteria is reflected in genomic diversity of Mucoromycotina.</title>
        <authorList>
            <person name="Muszewska A."/>
            <person name="Okrasinska A."/>
            <person name="Steczkiewicz K."/>
            <person name="Drgas O."/>
            <person name="Orlowska M."/>
            <person name="Perlinska-Lenart U."/>
            <person name="Aleksandrzak-Piekarczyk T."/>
            <person name="Szatraj K."/>
            <person name="Zielenkiewicz U."/>
            <person name="Pilsyk S."/>
            <person name="Malc E."/>
            <person name="Mieczkowski P."/>
            <person name="Kruszewska J.S."/>
            <person name="Biernat P."/>
            <person name="Pawlowska J."/>
        </authorList>
    </citation>
    <scope>NUCLEOTIDE SEQUENCE [LARGE SCALE GENOMIC DNA]</scope>
    <source>
        <strain evidence="7 8">CBS 142.35</strain>
    </source>
</reference>
<gene>
    <name evidence="7" type="ORF">INT45_009253</name>
</gene>
<feature type="transmembrane region" description="Helical" evidence="6">
    <location>
        <begin position="12"/>
        <end position="30"/>
    </location>
</feature>
<feature type="transmembrane region" description="Helical" evidence="6">
    <location>
        <begin position="51"/>
        <end position="73"/>
    </location>
</feature>
<dbReference type="PANTHER" id="PTHR11040:SF210">
    <property type="entry name" value="ZINC-REGULATED TRANSPORTER 3"/>
    <property type="match status" value="1"/>
</dbReference>
<proteinExistence type="predicted"/>
<feature type="compositionally biased region" description="Basic residues" evidence="5">
    <location>
        <begin position="214"/>
        <end position="224"/>
    </location>
</feature>
<feature type="transmembrane region" description="Helical" evidence="6">
    <location>
        <begin position="383"/>
        <end position="401"/>
    </location>
</feature>
<keyword evidence="4 6" id="KW-0472">Membrane</keyword>
<dbReference type="Proteomes" id="UP000646827">
    <property type="component" value="Unassembled WGS sequence"/>
</dbReference>
<dbReference type="PANTHER" id="PTHR11040">
    <property type="entry name" value="ZINC/IRON TRANSPORTER"/>
    <property type="match status" value="1"/>
</dbReference>
<feature type="transmembrane region" description="Helical" evidence="6">
    <location>
        <begin position="85"/>
        <end position="105"/>
    </location>
</feature>
<feature type="compositionally biased region" description="Basic and acidic residues" evidence="5">
    <location>
        <begin position="225"/>
        <end position="245"/>
    </location>
</feature>
<protein>
    <submittedName>
        <fullName evidence="7">Uncharacterized protein</fullName>
    </submittedName>
</protein>
<keyword evidence="2 6" id="KW-0812">Transmembrane</keyword>
<evidence type="ECO:0000313" key="8">
    <source>
        <dbReference type="Proteomes" id="UP000646827"/>
    </source>
</evidence>
<evidence type="ECO:0000313" key="7">
    <source>
        <dbReference type="EMBL" id="KAG2212535.1"/>
    </source>
</evidence>
<keyword evidence="8" id="KW-1185">Reference proteome</keyword>
<dbReference type="AlphaFoldDB" id="A0A8H7RLF0"/>
<evidence type="ECO:0000256" key="5">
    <source>
        <dbReference type="SAM" id="MobiDB-lite"/>
    </source>
</evidence>
<dbReference type="GO" id="GO:0005385">
    <property type="term" value="F:zinc ion transmembrane transporter activity"/>
    <property type="evidence" value="ECO:0007669"/>
    <property type="project" value="TreeGrafter"/>
</dbReference>
<feature type="transmembrane region" description="Helical" evidence="6">
    <location>
        <begin position="283"/>
        <end position="310"/>
    </location>
</feature>